<evidence type="ECO:0000313" key="2">
    <source>
        <dbReference type="Proteomes" id="UP000692954"/>
    </source>
</evidence>
<sequence>MFGDLITEDWDRRTNAIYLRVFIKPELLQPGFNLGSRFKSPDPSH</sequence>
<dbReference type="AlphaFoldDB" id="A0A8S1QA08"/>
<name>A0A8S1QA08_9CILI</name>
<keyword evidence="2" id="KW-1185">Reference proteome</keyword>
<dbReference type="EMBL" id="CAJJDN010000100">
    <property type="protein sequence ID" value="CAD8112065.1"/>
    <property type="molecule type" value="Genomic_DNA"/>
</dbReference>
<dbReference type="Proteomes" id="UP000692954">
    <property type="component" value="Unassembled WGS sequence"/>
</dbReference>
<gene>
    <name evidence="1" type="ORF">PSON_ATCC_30995.1.T1000007</name>
</gene>
<accession>A0A8S1QA08</accession>
<comment type="caution">
    <text evidence="1">The sequence shown here is derived from an EMBL/GenBank/DDBJ whole genome shotgun (WGS) entry which is preliminary data.</text>
</comment>
<protein>
    <submittedName>
        <fullName evidence="1">Uncharacterized protein</fullName>
    </submittedName>
</protein>
<organism evidence="1 2">
    <name type="scientific">Paramecium sonneborni</name>
    <dbReference type="NCBI Taxonomy" id="65129"/>
    <lineage>
        <taxon>Eukaryota</taxon>
        <taxon>Sar</taxon>
        <taxon>Alveolata</taxon>
        <taxon>Ciliophora</taxon>
        <taxon>Intramacronucleata</taxon>
        <taxon>Oligohymenophorea</taxon>
        <taxon>Peniculida</taxon>
        <taxon>Parameciidae</taxon>
        <taxon>Paramecium</taxon>
    </lineage>
</organism>
<evidence type="ECO:0000313" key="1">
    <source>
        <dbReference type="EMBL" id="CAD8112065.1"/>
    </source>
</evidence>
<proteinExistence type="predicted"/>
<reference evidence="1" key="1">
    <citation type="submission" date="2021-01" db="EMBL/GenBank/DDBJ databases">
        <authorList>
            <consortium name="Genoscope - CEA"/>
            <person name="William W."/>
        </authorList>
    </citation>
    <scope>NUCLEOTIDE SEQUENCE</scope>
</reference>